<proteinExistence type="predicted"/>
<dbReference type="Gene3D" id="1.20.80.10">
    <property type="match status" value="1"/>
</dbReference>
<gene>
    <name evidence="5" type="ORF">B4U79_09800</name>
</gene>
<dbReference type="STRING" id="1965070.A0A443QTD4"/>
<dbReference type="EMBL" id="NCKU01004221">
    <property type="protein sequence ID" value="RWS06287.1"/>
    <property type="molecule type" value="Genomic_DNA"/>
</dbReference>
<reference evidence="5 6" key="1">
    <citation type="journal article" date="2018" name="Gigascience">
        <title>Genomes of trombidid mites reveal novel predicted allergens and laterally-transferred genes associated with secondary metabolism.</title>
        <authorList>
            <person name="Dong X."/>
            <person name="Chaisiri K."/>
            <person name="Xia D."/>
            <person name="Armstrong S.D."/>
            <person name="Fang Y."/>
            <person name="Donnelly M.J."/>
            <person name="Kadowaki T."/>
            <person name="McGarry J.W."/>
            <person name="Darby A.C."/>
            <person name="Makepeace B.L."/>
        </authorList>
    </citation>
    <scope>NUCLEOTIDE SEQUENCE [LARGE SCALE GENOMIC DNA]</scope>
    <source>
        <strain evidence="5">UoL-WK</strain>
    </source>
</reference>
<dbReference type="PROSITE" id="PS51228">
    <property type="entry name" value="ACB_2"/>
    <property type="match status" value="1"/>
</dbReference>
<dbReference type="Pfam" id="PF00378">
    <property type="entry name" value="ECH_1"/>
    <property type="match status" value="1"/>
</dbReference>
<organism evidence="5 6">
    <name type="scientific">Dinothrombium tinctorium</name>
    <dbReference type="NCBI Taxonomy" id="1965070"/>
    <lineage>
        <taxon>Eukaryota</taxon>
        <taxon>Metazoa</taxon>
        <taxon>Ecdysozoa</taxon>
        <taxon>Arthropoda</taxon>
        <taxon>Chelicerata</taxon>
        <taxon>Arachnida</taxon>
        <taxon>Acari</taxon>
        <taxon>Acariformes</taxon>
        <taxon>Trombidiformes</taxon>
        <taxon>Prostigmata</taxon>
        <taxon>Anystina</taxon>
        <taxon>Parasitengona</taxon>
        <taxon>Trombidioidea</taxon>
        <taxon>Trombidiidae</taxon>
        <taxon>Dinothrombium</taxon>
    </lineage>
</organism>
<accession>A0A443QTD4</accession>
<evidence type="ECO:0000256" key="3">
    <source>
        <dbReference type="ARBA" id="ARBA00023235"/>
    </source>
</evidence>
<name>A0A443QTD4_9ACAR</name>
<dbReference type="PROSITE" id="PS00880">
    <property type="entry name" value="ACB_1"/>
    <property type="match status" value="1"/>
</dbReference>
<dbReference type="GO" id="GO:0005777">
    <property type="term" value="C:peroxisome"/>
    <property type="evidence" value="ECO:0007669"/>
    <property type="project" value="UniProtKB-SubCell"/>
</dbReference>
<dbReference type="SUPFAM" id="SSF47027">
    <property type="entry name" value="Acyl-CoA binding protein"/>
    <property type="match status" value="1"/>
</dbReference>
<sequence>LSIAKHLLELQQQVMSRILIESVPLFRNTFFKSSTVRYFSSAIEDEFKQAIDKSTKLKQDPGNEAKLDLYALYKQATVGPCNAPKPGTFDFVGKYKWEAWNKLGSMAKDEAKQQYIATVNKLVVEVGLNADQSATSSTSSEQSSNDDSLIFTQREGVLTIRVNRPKRYNAMMSDMYKAITEKLNDAAKDDSVKLVVLTGTGEYYSSGNDLTAFGKVKQEDIPRLLDVNKQILQNFVGIFIDFPKPLIAAVNGPAIGIMVTTLALCDVVVCSDTATFKTPFSATAQSPEGCSSILFPQILGISKANQMLMFNETLTAQEALNTGFVAKIFPKDSFDKSIEEMIFGETGIIKTCAQGSLLASKSLIRNEEFKNKLHQANKIECDTLTKRWLSEEFVQAITKFLLRKKK</sequence>
<feature type="non-terminal residue" evidence="5">
    <location>
        <position position="1"/>
    </location>
</feature>
<dbReference type="GO" id="GO:0000062">
    <property type="term" value="F:fatty-acyl-CoA binding"/>
    <property type="evidence" value="ECO:0007669"/>
    <property type="project" value="InterPro"/>
</dbReference>
<comment type="caution">
    <text evidence="5">The sequence shown here is derived from an EMBL/GenBank/DDBJ whole genome shotgun (WGS) entry which is preliminary data.</text>
</comment>
<keyword evidence="2" id="KW-0576">Peroxisome</keyword>
<evidence type="ECO:0000313" key="6">
    <source>
        <dbReference type="Proteomes" id="UP000285301"/>
    </source>
</evidence>
<dbReference type="InterPro" id="IPR029045">
    <property type="entry name" value="ClpP/crotonase-like_dom_sf"/>
</dbReference>
<dbReference type="InterPro" id="IPR000582">
    <property type="entry name" value="Acyl-CoA-binding_protein"/>
</dbReference>
<dbReference type="OrthoDB" id="409763at2759"/>
<dbReference type="PANTHER" id="PTHR43684">
    <property type="match status" value="1"/>
</dbReference>
<keyword evidence="6" id="KW-1185">Reference proteome</keyword>
<dbReference type="InterPro" id="IPR014352">
    <property type="entry name" value="FERM/acyl-CoA-bd_prot_sf"/>
</dbReference>
<dbReference type="SUPFAM" id="SSF52096">
    <property type="entry name" value="ClpP/crotonase"/>
    <property type="match status" value="1"/>
</dbReference>
<dbReference type="InterPro" id="IPR014748">
    <property type="entry name" value="Enoyl-CoA_hydra_C"/>
</dbReference>
<dbReference type="PANTHER" id="PTHR43684:SF1">
    <property type="entry name" value="ENOYL-COA DELTA ISOMERASE 2"/>
    <property type="match status" value="1"/>
</dbReference>
<dbReference type="GO" id="GO:0004165">
    <property type="term" value="F:delta(3)-delta(2)-enoyl-CoA isomerase activity"/>
    <property type="evidence" value="ECO:0007669"/>
    <property type="project" value="UniProtKB-ARBA"/>
</dbReference>
<comment type="subcellular location">
    <subcellularLocation>
        <location evidence="1">Peroxisome</location>
    </subcellularLocation>
</comment>
<dbReference type="PRINTS" id="PR00689">
    <property type="entry name" value="ACOABINDINGP"/>
</dbReference>
<evidence type="ECO:0000259" key="4">
    <source>
        <dbReference type="PROSITE" id="PS51228"/>
    </source>
</evidence>
<dbReference type="InterPro" id="IPR022408">
    <property type="entry name" value="Acyl-CoA-binding_prot_CS"/>
</dbReference>
<dbReference type="InterPro" id="IPR035984">
    <property type="entry name" value="Acyl-CoA-binding_sf"/>
</dbReference>
<feature type="domain" description="ACB" evidence="4">
    <location>
        <begin position="43"/>
        <end position="128"/>
    </location>
</feature>
<dbReference type="Proteomes" id="UP000285301">
    <property type="component" value="Unassembled WGS sequence"/>
</dbReference>
<evidence type="ECO:0000313" key="5">
    <source>
        <dbReference type="EMBL" id="RWS06287.1"/>
    </source>
</evidence>
<dbReference type="Pfam" id="PF00887">
    <property type="entry name" value="ACBP"/>
    <property type="match status" value="1"/>
</dbReference>
<evidence type="ECO:0000256" key="1">
    <source>
        <dbReference type="ARBA" id="ARBA00004275"/>
    </source>
</evidence>
<dbReference type="Gene3D" id="1.10.12.10">
    <property type="entry name" value="Lyase 2-enoyl-coa Hydratase, Chain A, domain 2"/>
    <property type="match status" value="1"/>
</dbReference>
<dbReference type="Gene3D" id="3.90.226.10">
    <property type="entry name" value="2-enoyl-CoA Hydratase, Chain A, domain 1"/>
    <property type="match status" value="1"/>
</dbReference>
<dbReference type="AlphaFoldDB" id="A0A443QTD4"/>
<dbReference type="InterPro" id="IPR051053">
    <property type="entry name" value="ECH/Chromodomain_protein"/>
</dbReference>
<dbReference type="CDD" id="cd06558">
    <property type="entry name" value="crotonase-like"/>
    <property type="match status" value="1"/>
</dbReference>
<dbReference type="InterPro" id="IPR001753">
    <property type="entry name" value="Enoyl-CoA_hydra/iso"/>
</dbReference>
<evidence type="ECO:0000256" key="2">
    <source>
        <dbReference type="ARBA" id="ARBA00023140"/>
    </source>
</evidence>
<protein>
    <submittedName>
        <fullName evidence="5">Enoyl-CoA delta isomerase 2: mitochondrial-like isoform X4</fullName>
    </submittedName>
</protein>
<keyword evidence="3 5" id="KW-0413">Isomerase</keyword>